<dbReference type="SUPFAM" id="SSF55729">
    <property type="entry name" value="Acyl-CoA N-acyltransferases (Nat)"/>
    <property type="match status" value="1"/>
</dbReference>
<dbReference type="InterPro" id="IPR016181">
    <property type="entry name" value="Acyl_CoA_acyltransferase"/>
</dbReference>
<protein>
    <submittedName>
        <fullName evidence="1">Uncharacterized protein</fullName>
    </submittedName>
</protein>
<sequence>MILTQTYLEKLGSDQILNLAEFIVTENFNHHSNQILPKDYRKDVRSIYDEEVTYYNNSEIYVTKDCIGSILGAIRVLRWNYVDTLPLQKIFRINPLLCINQTNINNIFHIGRFAIKKGVRDINLFKQLMVCAIAPVCQHKDNIVFAECDGKLLRILSLLGIKATIIGKSIDYLGSETIPIVMAYDGLIDFYNKNKSLASVRKSTPQVESSRLPKSVVFNTPAYNYSLV</sequence>
<dbReference type="Gene3D" id="3.40.630.30">
    <property type="match status" value="1"/>
</dbReference>
<name>A0A163AJA7_9FLAO</name>
<dbReference type="STRING" id="1642818.AWE51_06445"/>
<reference evidence="1 2" key="1">
    <citation type="submission" date="2016-01" db="EMBL/GenBank/DDBJ databases">
        <title>The draft genome sequence of Aquimarina sp. RZW4-3-2.</title>
        <authorList>
            <person name="Wang Y."/>
        </authorList>
    </citation>
    <scope>NUCLEOTIDE SEQUENCE [LARGE SCALE GENOMIC DNA]</scope>
    <source>
        <strain evidence="1 2">RZW4-3-2</strain>
    </source>
</reference>
<comment type="caution">
    <text evidence="1">The sequence shown here is derived from an EMBL/GenBank/DDBJ whole genome shotgun (WGS) entry which is preliminary data.</text>
</comment>
<evidence type="ECO:0000313" key="1">
    <source>
        <dbReference type="EMBL" id="KZS40582.1"/>
    </source>
</evidence>
<dbReference type="EMBL" id="LQRT01000013">
    <property type="protein sequence ID" value="KZS40582.1"/>
    <property type="molecule type" value="Genomic_DNA"/>
</dbReference>
<organism evidence="1 2">
    <name type="scientific">Aquimarina aggregata</name>
    <dbReference type="NCBI Taxonomy" id="1642818"/>
    <lineage>
        <taxon>Bacteria</taxon>
        <taxon>Pseudomonadati</taxon>
        <taxon>Bacteroidota</taxon>
        <taxon>Flavobacteriia</taxon>
        <taxon>Flavobacteriales</taxon>
        <taxon>Flavobacteriaceae</taxon>
        <taxon>Aquimarina</taxon>
    </lineage>
</organism>
<dbReference type="Proteomes" id="UP000076715">
    <property type="component" value="Unassembled WGS sequence"/>
</dbReference>
<gene>
    <name evidence="1" type="ORF">AWE51_06445</name>
</gene>
<evidence type="ECO:0000313" key="2">
    <source>
        <dbReference type="Proteomes" id="UP000076715"/>
    </source>
</evidence>
<accession>A0A163AJA7</accession>
<dbReference type="OrthoDB" id="1160046at2"/>
<dbReference type="AlphaFoldDB" id="A0A163AJA7"/>
<proteinExistence type="predicted"/>
<dbReference type="RefSeq" id="WP_066314225.1">
    <property type="nucleotide sequence ID" value="NZ_CANLSS010000013.1"/>
</dbReference>
<keyword evidence="2" id="KW-1185">Reference proteome</keyword>